<evidence type="ECO:0000313" key="7">
    <source>
        <dbReference type="Proteomes" id="UP000515123"/>
    </source>
</evidence>
<proteinExistence type="inferred from homology"/>
<evidence type="ECO:0000259" key="6">
    <source>
        <dbReference type="SMART" id="SM01155"/>
    </source>
</evidence>
<name>A0A6P5EXZ3_ANACO</name>
<protein>
    <recommendedName>
        <fullName evidence="4">Small ribosomal subunit protein mS38</fullName>
    </recommendedName>
</protein>
<dbReference type="RefSeq" id="XP_020088387.1">
    <property type="nucleotide sequence ID" value="XM_020232798.1"/>
</dbReference>
<accession>A0A6P5EXZ3</accession>
<comment type="similarity">
    <text evidence="3">Belongs to the mitochondrion-specific ribosomal protein mS38 family.</text>
</comment>
<dbReference type="SMART" id="SM01155">
    <property type="entry name" value="DUF1713"/>
    <property type="match status" value="1"/>
</dbReference>
<evidence type="ECO:0000256" key="4">
    <source>
        <dbReference type="ARBA" id="ARBA00035682"/>
    </source>
</evidence>
<evidence type="ECO:0000313" key="8">
    <source>
        <dbReference type="RefSeq" id="XP_020088387.1"/>
    </source>
</evidence>
<feature type="region of interest" description="Disordered" evidence="5">
    <location>
        <begin position="87"/>
        <end position="133"/>
    </location>
</feature>
<gene>
    <name evidence="8" type="primary">LOC109710290</name>
</gene>
<dbReference type="PANTHER" id="PTHR32035:SF3">
    <property type="entry name" value="SMALL RIBOSOMAL SUBUNIT PROTEIN MS38"/>
    <property type="match status" value="1"/>
</dbReference>
<comment type="subcellular location">
    <subcellularLocation>
        <location evidence="1">Mitochondrion</location>
    </subcellularLocation>
</comment>
<feature type="compositionally biased region" description="Pro residues" evidence="5">
    <location>
        <begin position="49"/>
        <end position="60"/>
    </location>
</feature>
<feature type="compositionally biased region" description="Basic residues" evidence="5">
    <location>
        <begin position="110"/>
        <end position="133"/>
    </location>
</feature>
<evidence type="ECO:0000256" key="1">
    <source>
        <dbReference type="ARBA" id="ARBA00004173"/>
    </source>
</evidence>
<dbReference type="Gramene" id="Aco004518.1.mrna1">
    <property type="protein sequence ID" value="Aco004518.1.mrna1.cds1"/>
    <property type="gene ID" value="Aco004518.1.path1"/>
</dbReference>
<keyword evidence="7" id="KW-1185">Reference proteome</keyword>
<feature type="domain" description="Ribosomal protein mS38 C-terminal" evidence="6">
    <location>
        <begin position="105"/>
        <end position="132"/>
    </location>
</feature>
<sequence>MASLLQRLLKKHPPPLPPLQILSSLNKLHPPFTNPNHSHPPLQPTDSIPNPPLLPPPNPSPQSLHIYPTFPHFVDLPTISISRCVGSDVEDGGDCDDRGGDRTVWADSVKKKRKRKMNKHKLKKLRKRLRRKT</sequence>
<dbReference type="Proteomes" id="UP000515123">
    <property type="component" value="Linkage group 5"/>
</dbReference>
<dbReference type="PANTHER" id="PTHR32035">
    <property type="entry name" value="AURORA KINASE A-INTERACTING PROTEIN"/>
    <property type="match status" value="1"/>
</dbReference>
<dbReference type="GO" id="GO:0005739">
    <property type="term" value="C:mitochondrion"/>
    <property type="evidence" value="ECO:0007669"/>
    <property type="project" value="UniProtKB-SubCell"/>
</dbReference>
<dbReference type="AlphaFoldDB" id="A0A6P5EXZ3"/>
<keyword evidence="2" id="KW-0496">Mitochondrion</keyword>
<dbReference type="GeneID" id="109710290"/>
<dbReference type="InterPro" id="IPR013177">
    <property type="entry name" value="Ribosomal_mS38_C"/>
</dbReference>
<organism evidence="7 8">
    <name type="scientific">Ananas comosus</name>
    <name type="common">Pineapple</name>
    <name type="synonym">Ananas ananas</name>
    <dbReference type="NCBI Taxonomy" id="4615"/>
    <lineage>
        <taxon>Eukaryota</taxon>
        <taxon>Viridiplantae</taxon>
        <taxon>Streptophyta</taxon>
        <taxon>Embryophyta</taxon>
        <taxon>Tracheophyta</taxon>
        <taxon>Spermatophyta</taxon>
        <taxon>Magnoliopsida</taxon>
        <taxon>Liliopsida</taxon>
        <taxon>Poales</taxon>
        <taxon>Bromeliaceae</taxon>
        <taxon>Bromelioideae</taxon>
        <taxon>Ananas</taxon>
    </lineage>
</organism>
<evidence type="ECO:0000256" key="2">
    <source>
        <dbReference type="ARBA" id="ARBA00023128"/>
    </source>
</evidence>
<feature type="region of interest" description="Disordered" evidence="5">
    <location>
        <begin position="1"/>
        <end position="64"/>
    </location>
</feature>
<reference evidence="8" key="2">
    <citation type="submission" date="2025-08" db="UniProtKB">
        <authorList>
            <consortium name="RefSeq"/>
        </authorList>
    </citation>
    <scope>IDENTIFICATION</scope>
    <source>
        <tissue evidence="8">Leaf</tissue>
    </source>
</reference>
<reference evidence="7" key="1">
    <citation type="journal article" date="2015" name="Nat. Genet.">
        <title>The pineapple genome and the evolution of CAM photosynthesis.</title>
        <authorList>
            <person name="Ming R."/>
            <person name="VanBuren R."/>
            <person name="Wai C.M."/>
            <person name="Tang H."/>
            <person name="Schatz M.C."/>
            <person name="Bowers J.E."/>
            <person name="Lyons E."/>
            <person name="Wang M.L."/>
            <person name="Chen J."/>
            <person name="Biggers E."/>
            <person name="Zhang J."/>
            <person name="Huang L."/>
            <person name="Zhang L."/>
            <person name="Miao W."/>
            <person name="Zhang J."/>
            <person name="Ye Z."/>
            <person name="Miao C."/>
            <person name="Lin Z."/>
            <person name="Wang H."/>
            <person name="Zhou H."/>
            <person name="Yim W.C."/>
            <person name="Priest H.D."/>
            <person name="Zheng C."/>
            <person name="Woodhouse M."/>
            <person name="Edger P.P."/>
            <person name="Guyot R."/>
            <person name="Guo H.B."/>
            <person name="Guo H."/>
            <person name="Zheng G."/>
            <person name="Singh R."/>
            <person name="Sharma A."/>
            <person name="Min X."/>
            <person name="Zheng Y."/>
            <person name="Lee H."/>
            <person name="Gurtowski J."/>
            <person name="Sedlazeck F.J."/>
            <person name="Harkess A."/>
            <person name="McKain M.R."/>
            <person name="Liao Z."/>
            <person name="Fang J."/>
            <person name="Liu J."/>
            <person name="Zhang X."/>
            <person name="Zhang Q."/>
            <person name="Hu W."/>
            <person name="Qin Y."/>
            <person name="Wang K."/>
            <person name="Chen L.Y."/>
            <person name="Shirley N."/>
            <person name="Lin Y.R."/>
            <person name="Liu L.Y."/>
            <person name="Hernandez A.G."/>
            <person name="Wright C.L."/>
            <person name="Bulone V."/>
            <person name="Tuskan G.A."/>
            <person name="Heath K."/>
            <person name="Zee F."/>
            <person name="Moore P.H."/>
            <person name="Sunkar R."/>
            <person name="Leebens-Mack J.H."/>
            <person name="Mockler T."/>
            <person name="Bennetzen J.L."/>
            <person name="Freeling M."/>
            <person name="Sankoff D."/>
            <person name="Paterson A.H."/>
            <person name="Zhu X."/>
            <person name="Yang X."/>
            <person name="Smith J.A."/>
            <person name="Cushman J.C."/>
            <person name="Paull R.E."/>
            <person name="Yu Q."/>
        </authorList>
    </citation>
    <scope>NUCLEOTIDE SEQUENCE [LARGE SCALE GENOMIC DNA]</scope>
    <source>
        <strain evidence="7">cv. F153</strain>
    </source>
</reference>
<dbReference type="Pfam" id="PF08213">
    <property type="entry name" value="COX24_C"/>
    <property type="match status" value="1"/>
</dbReference>
<evidence type="ECO:0000256" key="5">
    <source>
        <dbReference type="SAM" id="MobiDB-lite"/>
    </source>
</evidence>
<evidence type="ECO:0000256" key="3">
    <source>
        <dbReference type="ARBA" id="ARBA00035647"/>
    </source>
</evidence>